<dbReference type="PANTHER" id="PTHR46797:SF1">
    <property type="entry name" value="METHYLPHOSPHONATE SYNTHASE"/>
    <property type="match status" value="1"/>
</dbReference>
<dbReference type="Gene3D" id="1.10.260.40">
    <property type="entry name" value="lambda repressor-like DNA-binding domains"/>
    <property type="match status" value="1"/>
</dbReference>
<dbReference type="InterPro" id="IPR010982">
    <property type="entry name" value="Lambda_DNA-bd_dom_sf"/>
</dbReference>
<gene>
    <name evidence="3" type="ORF">ACFSRZ_00805</name>
</gene>
<keyword evidence="4" id="KW-1185">Reference proteome</keyword>
<dbReference type="InterPro" id="IPR050807">
    <property type="entry name" value="TransReg_Diox_bact_type"/>
</dbReference>
<dbReference type="Proteomes" id="UP001597508">
    <property type="component" value="Unassembled WGS sequence"/>
</dbReference>
<dbReference type="PROSITE" id="PS50943">
    <property type="entry name" value="HTH_CROC1"/>
    <property type="match status" value="1"/>
</dbReference>
<evidence type="ECO:0000256" key="1">
    <source>
        <dbReference type="ARBA" id="ARBA00023125"/>
    </source>
</evidence>
<dbReference type="SMART" id="SM00530">
    <property type="entry name" value="HTH_XRE"/>
    <property type="match status" value="1"/>
</dbReference>
<reference evidence="4" key="1">
    <citation type="journal article" date="2019" name="Int. J. Syst. Evol. Microbiol.">
        <title>The Global Catalogue of Microorganisms (GCM) 10K type strain sequencing project: providing services to taxonomists for standard genome sequencing and annotation.</title>
        <authorList>
            <consortium name="The Broad Institute Genomics Platform"/>
            <consortium name="The Broad Institute Genome Sequencing Center for Infectious Disease"/>
            <person name="Wu L."/>
            <person name="Ma J."/>
        </authorList>
    </citation>
    <scope>NUCLEOTIDE SEQUENCE [LARGE SCALE GENOMIC DNA]</scope>
    <source>
        <strain evidence="4">KCTC 52127</strain>
    </source>
</reference>
<dbReference type="RefSeq" id="WP_379664611.1">
    <property type="nucleotide sequence ID" value="NZ_JBHULH010000001.1"/>
</dbReference>
<dbReference type="Pfam" id="PF01381">
    <property type="entry name" value="HTH_3"/>
    <property type="match status" value="1"/>
</dbReference>
<dbReference type="EMBL" id="JBHULH010000001">
    <property type="protein sequence ID" value="MFD2565886.1"/>
    <property type="molecule type" value="Genomic_DNA"/>
</dbReference>
<evidence type="ECO:0000313" key="4">
    <source>
        <dbReference type="Proteomes" id="UP001597508"/>
    </source>
</evidence>
<organism evidence="3 4">
    <name type="scientific">Pseudotenacibaculum haliotis</name>
    <dbReference type="NCBI Taxonomy" id="1862138"/>
    <lineage>
        <taxon>Bacteria</taxon>
        <taxon>Pseudomonadati</taxon>
        <taxon>Bacteroidota</taxon>
        <taxon>Flavobacteriia</taxon>
        <taxon>Flavobacteriales</taxon>
        <taxon>Flavobacteriaceae</taxon>
        <taxon>Pseudotenacibaculum</taxon>
    </lineage>
</organism>
<dbReference type="CDD" id="cd00093">
    <property type="entry name" value="HTH_XRE"/>
    <property type="match status" value="1"/>
</dbReference>
<comment type="caution">
    <text evidence="3">The sequence shown here is derived from an EMBL/GenBank/DDBJ whole genome shotgun (WGS) entry which is preliminary data.</text>
</comment>
<dbReference type="PANTHER" id="PTHR46797">
    <property type="entry name" value="HTH-TYPE TRANSCRIPTIONAL REGULATOR"/>
    <property type="match status" value="1"/>
</dbReference>
<dbReference type="SUPFAM" id="SSF47413">
    <property type="entry name" value="lambda repressor-like DNA-binding domains"/>
    <property type="match status" value="1"/>
</dbReference>
<dbReference type="InterPro" id="IPR001387">
    <property type="entry name" value="Cro/C1-type_HTH"/>
</dbReference>
<feature type="domain" description="HTH cro/C1-type" evidence="2">
    <location>
        <begin position="12"/>
        <end position="66"/>
    </location>
</feature>
<proteinExistence type="predicted"/>
<name>A0ABW5LP36_9FLAO</name>
<keyword evidence="1" id="KW-0238">DNA-binding</keyword>
<sequence>MTETQQIISQNLKAIRKEKKIYQKDIEKKTGLLASTYSRIENMEVVPNLGSLEKIAEALEVPVIELFKSREVKDKSLLDKVEMLSGLSEYNQEVVNIMIDTVVEKDQLEKSQQVQMKKRLKELDRIRKK</sequence>
<evidence type="ECO:0000259" key="2">
    <source>
        <dbReference type="PROSITE" id="PS50943"/>
    </source>
</evidence>
<accession>A0ABW5LP36</accession>
<evidence type="ECO:0000313" key="3">
    <source>
        <dbReference type="EMBL" id="MFD2565886.1"/>
    </source>
</evidence>
<protein>
    <submittedName>
        <fullName evidence="3">Helix-turn-helix domain-containing protein</fullName>
    </submittedName>
</protein>